<feature type="transmembrane region" description="Helical" evidence="8">
    <location>
        <begin position="59"/>
        <end position="77"/>
    </location>
</feature>
<feature type="domain" description="CSC1/OSCA1-like cytosolic" evidence="12">
    <location>
        <begin position="227"/>
        <end position="482"/>
    </location>
</feature>
<feature type="transmembrane region" description="Helical" evidence="8">
    <location>
        <begin position="775"/>
        <end position="792"/>
    </location>
</feature>
<evidence type="ECO:0000259" key="9">
    <source>
        <dbReference type="Pfam" id="PF02714"/>
    </source>
</evidence>
<dbReference type="GO" id="GO:0005886">
    <property type="term" value="C:plasma membrane"/>
    <property type="evidence" value="ECO:0007669"/>
    <property type="project" value="TreeGrafter"/>
</dbReference>
<keyword evidence="6 8" id="KW-0472">Membrane</keyword>
<dbReference type="InterPro" id="IPR003864">
    <property type="entry name" value="CSC1/OSCA1-like_7TM"/>
</dbReference>
<evidence type="ECO:0000259" key="10">
    <source>
        <dbReference type="Pfam" id="PF12621"/>
    </source>
</evidence>
<evidence type="ECO:0000259" key="12">
    <source>
        <dbReference type="Pfam" id="PF14703"/>
    </source>
</evidence>
<comment type="subcellular location">
    <subcellularLocation>
        <location evidence="1">Membrane</location>
        <topology evidence="1">Multi-pass membrane protein</topology>
    </subcellularLocation>
</comment>
<feature type="transmembrane region" description="Helical" evidence="8">
    <location>
        <begin position="496"/>
        <end position="522"/>
    </location>
</feature>
<dbReference type="InterPro" id="IPR045122">
    <property type="entry name" value="Csc1-like"/>
</dbReference>
<feature type="region of interest" description="Disordered" evidence="7">
    <location>
        <begin position="298"/>
        <end position="327"/>
    </location>
</feature>
<dbReference type="InterPro" id="IPR032880">
    <property type="entry name" value="CSC1/OSCA1-like_N"/>
</dbReference>
<dbReference type="Proteomes" id="UP001172102">
    <property type="component" value="Unassembled WGS sequence"/>
</dbReference>
<comment type="similarity">
    <text evidence="2">Belongs to the CSC1 (TC 1.A.17) family.</text>
</comment>
<evidence type="ECO:0008006" key="15">
    <source>
        <dbReference type="Google" id="ProtNLM"/>
    </source>
</evidence>
<proteinExistence type="inferred from homology"/>
<dbReference type="Pfam" id="PF14703">
    <property type="entry name" value="PHM7_cyt"/>
    <property type="match status" value="1"/>
</dbReference>
<dbReference type="EMBL" id="JAUKUA010000005">
    <property type="protein sequence ID" value="KAK0712078.1"/>
    <property type="molecule type" value="Genomic_DNA"/>
</dbReference>
<sequence>MEWNALVLHVLNRRFNESDDPRIGSGRDNSTGGTLSHTGDILPIDGENDSSSLASLGSTFYPVLIYSTICLTVFVVLRRKCSRVYAPRSLSALRGTEDPIPQLPDGWFNWIRPFLAINDNYILNNCSLDAYFFLRFLRILSIICLVGGCLIWPVLLPVHGTGGMHMKELDSLTIGNIEFPLRFYAHVAVAWSFFGFVLFMICRECIYYVNLRQAYLLSPNYSKRLSSRTVLFTCIPKPYLEEAKLRKLFGDSAKNIWIPRNTRFLRGLVEDRERAADRLGQAELRLIRLTNTTRNRFLKKNPAQLIPNQPASAPLSVSRGSSAQGDVEKGKIYSTVRFASRQVSGLDNPSSPEPNEENEEKPEDLEYKHPYGLDPSLPDVRGSVAAMWIPAEKRPSHRPIANFGRKVDTIRWSRARLKALNRDIWKLRRKLRGGEGSPLSAAFIEFDSQANAQAAFQILAHHQPLNMSPRFIGIKPDEIIWSSLRIRWWEHIMRRFLMMGLITAAIVFWSLPSAFVGGISNIDSLSKMLPFLSFIKKLPEAILGVIQGLLPAIALSMLMAAVPMMLRACGRMAGIPSHALVELFVQNGYFAFQIVQVFLVTTLTSAASAALTDIIQNPLSVKDLLSKNLPKASNFYLSYILIQCLAGGTANLANFFDLFRHQVLGNATIDPRKRYQRWRRLTQIHWGSEYPRFTNLGVIAISYSCIAPLILIFAGLGMYFISFTYRYNILFVFSTELDTMGLFYPRALMQLMFGLYVAEVCLIGLFALKSAFGPLLLMLLFFIFTALVHISLNEAVTPLLYNLPRTLALEKDIGPIADDSSSEEEPAGPRPEYEGGLAANYYDTEEHFGDEPEPPALHDLDTDIQMRGIEGSSSLKYAFAEWTKQAIAARFKEDAEESGLSIALEKIKNWLTPDPNRKPNFIMAWFHPEIYQDFRKLQPSVNPGPKDVELPEDYARKAYQPPEMWRPAPKLWIPKDEARVSRQEVAHTKDAIFISDQGCWLNEKGRVLCEMEESPLFEPMVVY</sequence>
<evidence type="ECO:0000259" key="11">
    <source>
        <dbReference type="Pfam" id="PF13967"/>
    </source>
</evidence>
<evidence type="ECO:0000256" key="7">
    <source>
        <dbReference type="SAM" id="MobiDB-lite"/>
    </source>
</evidence>
<dbReference type="AlphaFoldDB" id="A0AA40AAI6"/>
<dbReference type="GO" id="GO:0005227">
    <property type="term" value="F:calcium-activated cation channel activity"/>
    <property type="evidence" value="ECO:0007669"/>
    <property type="project" value="InterPro"/>
</dbReference>
<keyword evidence="3" id="KW-0813">Transport</keyword>
<dbReference type="Pfam" id="PF12621">
    <property type="entry name" value="PHM7_ext"/>
    <property type="match status" value="1"/>
</dbReference>
<feature type="transmembrane region" description="Helical" evidence="8">
    <location>
        <begin position="587"/>
        <end position="615"/>
    </location>
</feature>
<keyword evidence="5 8" id="KW-1133">Transmembrane helix</keyword>
<reference evidence="13" key="1">
    <citation type="submission" date="2023-06" db="EMBL/GenBank/DDBJ databases">
        <title>Genome-scale phylogeny and comparative genomics of the fungal order Sordariales.</title>
        <authorList>
            <consortium name="Lawrence Berkeley National Laboratory"/>
            <person name="Hensen N."/>
            <person name="Bonometti L."/>
            <person name="Westerberg I."/>
            <person name="Brannstrom I.O."/>
            <person name="Guillou S."/>
            <person name="Cros-Aarteil S."/>
            <person name="Calhoun S."/>
            <person name="Haridas S."/>
            <person name="Kuo A."/>
            <person name="Mondo S."/>
            <person name="Pangilinan J."/>
            <person name="Riley R."/>
            <person name="Labutti K."/>
            <person name="Andreopoulos B."/>
            <person name="Lipzen A."/>
            <person name="Chen C."/>
            <person name="Yanf M."/>
            <person name="Daum C."/>
            <person name="Ng V."/>
            <person name="Clum A."/>
            <person name="Steindorff A."/>
            <person name="Ohm R."/>
            <person name="Martin F."/>
            <person name="Silar P."/>
            <person name="Natvig D."/>
            <person name="Lalanne C."/>
            <person name="Gautier V."/>
            <person name="Ament-Velasquez S.L."/>
            <person name="Kruys A."/>
            <person name="Hutchinson M.I."/>
            <person name="Powell A.J."/>
            <person name="Barry K."/>
            <person name="Miller A.N."/>
            <person name="Grigoriev I.V."/>
            <person name="Debuchy R."/>
            <person name="Gladieux P."/>
            <person name="Thoren M.H."/>
            <person name="Johannesson H."/>
        </authorList>
    </citation>
    <scope>NUCLEOTIDE SEQUENCE</scope>
    <source>
        <strain evidence="13">SMH4607-1</strain>
    </source>
</reference>
<feature type="domain" description="CSC1/OSCA1-like N-terminal transmembrane" evidence="11">
    <location>
        <begin position="56"/>
        <end position="204"/>
    </location>
</feature>
<evidence type="ECO:0000256" key="1">
    <source>
        <dbReference type="ARBA" id="ARBA00004141"/>
    </source>
</evidence>
<feature type="transmembrane region" description="Helical" evidence="8">
    <location>
        <begin position="542"/>
        <end position="566"/>
    </location>
</feature>
<feature type="domain" description="10TM putative phosphate transporter extracellular tail" evidence="10">
    <location>
        <begin position="925"/>
        <end position="1014"/>
    </location>
</feature>
<feature type="transmembrane region" description="Helical" evidence="8">
    <location>
        <begin position="696"/>
        <end position="721"/>
    </location>
</feature>
<feature type="region of interest" description="Disordered" evidence="7">
    <location>
        <begin position="342"/>
        <end position="363"/>
    </location>
</feature>
<evidence type="ECO:0000256" key="2">
    <source>
        <dbReference type="ARBA" id="ARBA00007779"/>
    </source>
</evidence>
<evidence type="ECO:0000313" key="14">
    <source>
        <dbReference type="Proteomes" id="UP001172102"/>
    </source>
</evidence>
<name>A0AA40AAI6_9PEZI</name>
<feature type="transmembrane region" description="Helical" evidence="8">
    <location>
        <begin position="635"/>
        <end position="656"/>
    </location>
</feature>
<dbReference type="PANTHER" id="PTHR13018">
    <property type="entry name" value="PROBABLE MEMBRANE PROTEIN DUF221-RELATED"/>
    <property type="match status" value="1"/>
</dbReference>
<feature type="domain" description="CSC1/OSCA1-like 7TM region" evidence="9">
    <location>
        <begin position="494"/>
        <end position="766"/>
    </location>
</feature>
<evidence type="ECO:0000256" key="8">
    <source>
        <dbReference type="SAM" id="Phobius"/>
    </source>
</evidence>
<evidence type="ECO:0000256" key="5">
    <source>
        <dbReference type="ARBA" id="ARBA00022989"/>
    </source>
</evidence>
<protein>
    <recommendedName>
        <fullName evidence="15">DUF221-domain-containing protein</fullName>
    </recommendedName>
</protein>
<evidence type="ECO:0000256" key="3">
    <source>
        <dbReference type="ARBA" id="ARBA00022448"/>
    </source>
</evidence>
<organism evidence="13 14">
    <name type="scientific">Lasiosphaeris hirsuta</name>
    <dbReference type="NCBI Taxonomy" id="260670"/>
    <lineage>
        <taxon>Eukaryota</taxon>
        <taxon>Fungi</taxon>
        <taxon>Dikarya</taxon>
        <taxon>Ascomycota</taxon>
        <taxon>Pezizomycotina</taxon>
        <taxon>Sordariomycetes</taxon>
        <taxon>Sordariomycetidae</taxon>
        <taxon>Sordariales</taxon>
        <taxon>Lasiosphaeriaceae</taxon>
        <taxon>Lasiosphaeris</taxon>
    </lineage>
</organism>
<feature type="transmembrane region" description="Helical" evidence="8">
    <location>
        <begin position="183"/>
        <end position="202"/>
    </location>
</feature>
<feature type="transmembrane region" description="Helical" evidence="8">
    <location>
        <begin position="136"/>
        <end position="156"/>
    </location>
</feature>
<evidence type="ECO:0000313" key="13">
    <source>
        <dbReference type="EMBL" id="KAK0712078.1"/>
    </source>
</evidence>
<evidence type="ECO:0000256" key="6">
    <source>
        <dbReference type="ARBA" id="ARBA00023136"/>
    </source>
</evidence>
<evidence type="ECO:0000256" key="4">
    <source>
        <dbReference type="ARBA" id="ARBA00022692"/>
    </source>
</evidence>
<dbReference type="Pfam" id="PF13967">
    <property type="entry name" value="RSN1_TM"/>
    <property type="match status" value="1"/>
</dbReference>
<gene>
    <name evidence="13" type="ORF">B0H67DRAFT_586939</name>
</gene>
<dbReference type="InterPro" id="IPR022257">
    <property type="entry name" value="PHM7_ext"/>
</dbReference>
<dbReference type="Pfam" id="PF02714">
    <property type="entry name" value="RSN1_7TM"/>
    <property type="match status" value="1"/>
</dbReference>
<feature type="transmembrane region" description="Helical" evidence="8">
    <location>
        <begin position="747"/>
        <end position="768"/>
    </location>
</feature>
<accession>A0AA40AAI6</accession>
<keyword evidence="4 8" id="KW-0812">Transmembrane</keyword>
<feature type="compositionally biased region" description="Acidic residues" evidence="7">
    <location>
        <begin position="354"/>
        <end position="363"/>
    </location>
</feature>
<dbReference type="InterPro" id="IPR027815">
    <property type="entry name" value="CSC1/OSCA1-like_cyt"/>
</dbReference>
<dbReference type="PANTHER" id="PTHR13018:SF53">
    <property type="entry name" value="DUF221 DOMAIN PROTEIN"/>
    <property type="match status" value="1"/>
</dbReference>
<keyword evidence="14" id="KW-1185">Reference proteome</keyword>
<comment type="caution">
    <text evidence="13">The sequence shown here is derived from an EMBL/GenBank/DDBJ whole genome shotgun (WGS) entry which is preliminary data.</text>
</comment>